<dbReference type="InterPro" id="IPR006703">
    <property type="entry name" value="G_AIG1"/>
</dbReference>
<keyword evidence="15" id="KW-0472">Membrane</keyword>
<dbReference type="InterPro" id="IPR027417">
    <property type="entry name" value="P-loop_NTPase"/>
</dbReference>
<dbReference type="GO" id="GO:0016020">
    <property type="term" value="C:membrane"/>
    <property type="evidence" value="ECO:0007669"/>
    <property type="project" value="UniProtKB-SubCell"/>
</dbReference>
<feature type="region of interest" description="Disordered" evidence="17">
    <location>
        <begin position="233"/>
        <end position="270"/>
    </location>
</feature>
<dbReference type="GO" id="GO:0005525">
    <property type="term" value="F:GTP binding"/>
    <property type="evidence" value="ECO:0007669"/>
    <property type="project" value="UniProtKB-KW"/>
</dbReference>
<evidence type="ECO:0000256" key="3">
    <source>
        <dbReference type="ARBA" id="ARBA00022448"/>
    </source>
</evidence>
<evidence type="ECO:0000256" key="1">
    <source>
        <dbReference type="ARBA" id="ARBA00001946"/>
    </source>
</evidence>
<comment type="cofactor">
    <cofactor evidence="1">
        <name>Mg(2+)</name>
        <dbReference type="ChEBI" id="CHEBI:18420"/>
    </cofactor>
</comment>
<dbReference type="Proteomes" id="UP001301769">
    <property type="component" value="Unassembled WGS sequence"/>
</dbReference>
<dbReference type="SUPFAM" id="SSF52540">
    <property type="entry name" value="P-loop containing nucleoside triphosphate hydrolases"/>
    <property type="match status" value="1"/>
</dbReference>
<sequence length="693" mass="77676">MQDKGIIMVLGVTGAGKSYFINKLRGHKCVKEGHSLQSETSKCEAVQILLDQDDDTEEKASITVVDTPGFDDTNRPALEVLEEITEFLAAQHALGIPLKGVLYLHKITENRMTSSSKMYLAILEALIGEMAIPNLVLVTTMWGKLRDEDYGDAMRREQELMDDYWQPLESKGSYVAQFDGTSESAFSFVWQLMGKDRVVLQIQKEIVDEKKYTSETSAGAKLIENLDEMVALSSRGGTGSSKASSLGGKPRKGLKSMDWLRRDKPPGPRIKDRIKAEIRSTQSDSKKVAVSVLVAILNITLFVVQFHLRKPKTSKVPDIGPGSMTMDSQSQIPEIPKMVKSHFSKLAKNLERYSRSSDRENNPGKGLDVEPHVNMDNELDPQPHRASTDLQSKADPYATVGITEARDLLRERDGLIDRLRGLAINDASNAITRLPGQSTLQMPESEIVNKWKIYTYKVHNLVQNLLHASNIDQVRIWAASNRHVEFHHKQTSSAHVDRAPQTDMVEAVIWKLLVEHVFGAAEESNTFSKALWAGPYAESLSELSATLSRDLQHTDDEKQSMFHQWKSLTTSFISTMAKETCHGQSFHRVVERLEMLLQPLGEGAFGPERRQQMITTLVRNAIDLDRIFCGQQSWYFLKYPNGNEDQYETSVDVSSNETLVRSGDGNMGRSIRPILYRAGNTKGEDYTVFVALG</sequence>
<keyword evidence="6" id="KW-0812">Transmembrane</keyword>
<comment type="caution">
    <text evidence="19">The sequence shown here is derived from an EMBL/GenBank/DDBJ whole genome shotgun (WGS) entry which is preliminary data.</text>
</comment>
<dbReference type="EMBL" id="MU858148">
    <property type="protein sequence ID" value="KAK4211457.1"/>
    <property type="molecule type" value="Genomic_DNA"/>
</dbReference>
<dbReference type="PANTHER" id="PTHR10903:SF135">
    <property type="entry name" value="TRANSLOCASE OF CHLOROPLAST 120, CHLOROPLASTIC-RELATED"/>
    <property type="match status" value="1"/>
</dbReference>
<dbReference type="GO" id="GO:0015031">
    <property type="term" value="P:protein transport"/>
    <property type="evidence" value="ECO:0007669"/>
    <property type="project" value="UniProtKB-KW"/>
</dbReference>
<evidence type="ECO:0000256" key="11">
    <source>
        <dbReference type="ARBA" id="ARBA00022842"/>
    </source>
</evidence>
<organism evidence="19 20">
    <name type="scientific">Rhypophila decipiens</name>
    <dbReference type="NCBI Taxonomy" id="261697"/>
    <lineage>
        <taxon>Eukaryota</taxon>
        <taxon>Fungi</taxon>
        <taxon>Dikarya</taxon>
        <taxon>Ascomycota</taxon>
        <taxon>Pezizomycotina</taxon>
        <taxon>Sordariomycetes</taxon>
        <taxon>Sordariomycetidae</taxon>
        <taxon>Sordariales</taxon>
        <taxon>Naviculisporaceae</taxon>
        <taxon>Rhypophila</taxon>
    </lineage>
</organism>
<evidence type="ECO:0000256" key="6">
    <source>
        <dbReference type="ARBA" id="ARBA00022692"/>
    </source>
</evidence>
<keyword evidence="10" id="KW-1002">Plastid outer membrane</keyword>
<proteinExistence type="predicted"/>
<evidence type="ECO:0000256" key="4">
    <source>
        <dbReference type="ARBA" id="ARBA00022528"/>
    </source>
</evidence>
<dbReference type="GO" id="GO:0046872">
    <property type="term" value="F:metal ion binding"/>
    <property type="evidence" value="ECO:0007669"/>
    <property type="project" value="UniProtKB-KW"/>
</dbReference>
<evidence type="ECO:0000313" key="19">
    <source>
        <dbReference type="EMBL" id="KAK4211457.1"/>
    </source>
</evidence>
<keyword evidence="5" id="KW-0934">Plastid</keyword>
<evidence type="ECO:0000256" key="12">
    <source>
        <dbReference type="ARBA" id="ARBA00022927"/>
    </source>
</evidence>
<evidence type="ECO:0000256" key="14">
    <source>
        <dbReference type="ARBA" id="ARBA00023134"/>
    </source>
</evidence>
<keyword evidence="9" id="KW-0378">Hydrolase</keyword>
<keyword evidence="11" id="KW-0460">Magnesium</keyword>
<evidence type="ECO:0000259" key="18">
    <source>
        <dbReference type="Pfam" id="PF04548"/>
    </source>
</evidence>
<evidence type="ECO:0000256" key="15">
    <source>
        <dbReference type="ARBA" id="ARBA00023136"/>
    </source>
</evidence>
<feature type="region of interest" description="Disordered" evidence="17">
    <location>
        <begin position="352"/>
        <end position="397"/>
    </location>
</feature>
<dbReference type="PANTHER" id="PTHR10903">
    <property type="entry name" value="GTPASE, IMAP FAMILY MEMBER-RELATED"/>
    <property type="match status" value="1"/>
</dbReference>
<feature type="domain" description="AIG1-type G" evidence="18">
    <location>
        <begin position="7"/>
        <end position="161"/>
    </location>
</feature>
<evidence type="ECO:0000256" key="10">
    <source>
        <dbReference type="ARBA" id="ARBA00022805"/>
    </source>
</evidence>
<evidence type="ECO:0000256" key="2">
    <source>
        <dbReference type="ARBA" id="ARBA00004167"/>
    </source>
</evidence>
<gene>
    <name evidence="19" type="ORF">QBC37DRAFT_484572</name>
</gene>
<protein>
    <recommendedName>
        <fullName evidence="18">AIG1-type G domain-containing protein</fullName>
    </recommendedName>
</protein>
<keyword evidence="20" id="KW-1185">Reference proteome</keyword>
<dbReference type="InterPro" id="IPR045058">
    <property type="entry name" value="GIMA/IAN/Toc"/>
</dbReference>
<dbReference type="Pfam" id="PF04548">
    <property type="entry name" value="AIG1"/>
    <property type="match status" value="1"/>
</dbReference>
<accession>A0AAN6Y7C9</accession>
<keyword evidence="13" id="KW-1133">Transmembrane helix</keyword>
<feature type="compositionally biased region" description="Basic and acidic residues" evidence="17">
    <location>
        <begin position="352"/>
        <end position="387"/>
    </location>
</feature>
<keyword evidence="8" id="KW-0547">Nucleotide-binding</keyword>
<evidence type="ECO:0000256" key="8">
    <source>
        <dbReference type="ARBA" id="ARBA00022741"/>
    </source>
</evidence>
<evidence type="ECO:0000256" key="5">
    <source>
        <dbReference type="ARBA" id="ARBA00022640"/>
    </source>
</evidence>
<evidence type="ECO:0000256" key="9">
    <source>
        <dbReference type="ARBA" id="ARBA00022801"/>
    </source>
</evidence>
<reference evidence="19" key="2">
    <citation type="submission" date="2023-05" db="EMBL/GenBank/DDBJ databases">
        <authorList>
            <consortium name="Lawrence Berkeley National Laboratory"/>
            <person name="Steindorff A."/>
            <person name="Hensen N."/>
            <person name="Bonometti L."/>
            <person name="Westerberg I."/>
            <person name="Brannstrom I.O."/>
            <person name="Guillou S."/>
            <person name="Cros-Aarteil S."/>
            <person name="Calhoun S."/>
            <person name="Haridas S."/>
            <person name="Kuo A."/>
            <person name="Mondo S."/>
            <person name="Pangilinan J."/>
            <person name="Riley R."/>
            <person name="Labutti K."/>
            <person name="Andreopoulos B."/>
            <person name="Lipzen A."/>
            <person name="Chen C."/>
            <person name="Yanf M."/>
            <person name="Daum C."/>
            <person name="Ng V."/>
            <person name="Clum A."/>
            <person name="Ohm R."/>
            <person name="Martin F."/>
            <person name="Silar P."/>
            <person name="Natvig D."/>
            <person name="Lalanne C."/>
            <person name="Gautier V."/>
            <person name="Ament-Velasquez S.L."/>
            <person name="Kruys A."/>
            <person name="Hutchinson M.I."/>
            <person name="Powell A.J."/>
            <person name="Barry K."/>
            <person name="Miller A.N."/>
            <person name="Grigoriev I.V."/>
            <person name="Debuchy R."/>
            <person name="Gladieux P."/>
            <person name="Thoren M.H."/>
            <person name="Johannesson H."/>
        </authorList>
    </citation>
    <scope>NUCLEOTIDE SEQUENCE</scope>
    <source>
        <strain evidence="19">PSN293</strain>
    </source>
</reference>
<evidence type="ECO:0000256" key="7">
    <source>
        <dbReference type="ARBA" id="ARBA00022723"/>
    </source>
</evidence>
<keyword evidence="14" id="KW-0342">GTP-binding</keyword>
<evidence type="ECO:0000256" key="17">
    <source>
        <dbReference type="SAM" id="MobiDB-lite"/>
    </source>
</evidence>
<keyword evidence="7" id="KW-0479">Metal-binding</keyword>
<keyword evidence="3" id="KW-0813">Transport</keyword>
<feature type="compositionally biased region" description="Basic and acidic residues" evidence="17">
    <location>
        <begin position="258"/>
        <end position="270"/>
    </location>
</feature>
<dbReference type="Gene3D" id="3.40.50.300">
    <property type="entry name" value="P-loop containing nucleotide triphosphate hydrolases"/>
    <property type="match status" value="1"/>
</dbReference>
<dbReference type="GO" id="GO:0016787">
    <property type="term" value="F:hydrolase activity"/>
    <property type="evidence" value="ECO:0007669"/>
    <property type="project" value="UniProtKB-KW"/>
</dbReference>
<keyword evidence="4" id="KW-0150">Chloroplast</keyword>
<name>A0AAN6Y7C9_9PEZI</name>
<reference evidence="19" key="1">
    <citation type="journal article" date="2023" name="Mol. Phylogenet. Evol.">
        <title>Genome-scale phylogeny and comparative genomics of the fungal order Sordariales.</title>
        <authorList>
            <person name="Hensen N."/>
            <person name="Bonometti L."/>
            <person name="Westerberg I."/>
            <person name="Brannstrom I.O."/>
            <person name="Guillou S."/>
            <person name="Cros-Aarteil S."/>
            <person name="Calhoun S."/>
            <person name="Haridas S."/>
            <person name="Kuo A."/>
            <person name="Mondo S."/>
            <person name="Pangilinan J."/>
            <person name="Riley R."/>
            <person name="LaButti K."/>
            <person name="Andreopoulos B."/>
            <person name="Lipzen A."/>
            <person name="Chen C."/>
            <person name="Yan M."/>
            <person name="Daum C."/>
            <person name="Ng V."/>
            <person name="Clum A."/>
            <person name="Steindorff A."/>
            <person name="Ohm R.A."/>
            <person name="Martin F."/>
            <person name="Silar P."/>
            <person name="Natvig D.O."/>
            <person name="Lalanne C."/>
            <person name="Gautier V."/>
            <person name="Ament-Velasquez S.L."/>
            <person name="Kruys A."/>
            <person name="Hutchinson M.I."/>
            <person name="Powell A.J."/>
            <person name="Barry K."/>
            <person name="Miller A.N."/>
            <person name="Grigoriev I.V."/>
            <person name="Debuchy R."/>
            <person name="Gladieux P."/>
            <person name="Hiltunen Thoren M."/>
            <person name="Johannesson H."/>
        </authorList>
    </citation>
    <scope>NUCLEOTIDE SEQUENCE</scope>
    <source>
        <strain evidence="19">PSN293</strain>
    </source>
</reference>
<evidence type="ECO:0000313" key="20">
    <source>
        <dbReference type="Proteomes" id="UP001301769"/>
    </source>
</evidence>
<comment type="subcellular location">
    <subcellularLocation>
        <location evidence="2">Membrane</location>
        <topology evidence="2">Single-pass membrane protein</topology>
    </subcellularLocation>
    <subcellularLocation>
        <location evidence="16">Plastid</location>
        <location evidence="16">Chloroplast outer membrane</location>
    </subcellularLocation>
</comment>
<evidence type="ECO:0000256" key="13">
    <source>
        <dbReference type="ARBA" id="ARBA00022989"/>
    </source>
</evidence>
<keyword evidence="12" id="KW-0653">Protein transport</keyword>
<evidence type="ECO:0000256" key="16">
    <source>
        <dbReference type="ARBA" id="ARBA00024013"/>
    </source>
</evidence>
<dbReference type="AlphaFoldDB" id="A0AAN6Y7C9"/>